<feature type="transmembrane region" description="Helical" evidence="1">
    <location>
        <begin position="47"/>
        <end position="66"/>
    </location>
</feature>
<comment type="caution">
    <text evidence="2">The sequence shown here is derived from an EMBL/GenBank/DDBJ whole genome shotgun (WGS) entry which is preliminary data.</text>
</comment>
<evidence type="ECO:0000313" key="2">
    <source>
        <dbReference type="EMBL" id="RCR66133.1"/>
    </source>
</evidence>
<reference evidence="2 3" key="1">
    <citation type="submission" date="2018-07" db="EMBL/GenBank/DDBJ databases">
        <title>Genome analysis of Larkinella rosea.</title>
        <authorList>
            <person name="Zhou Z."/>
            <person name="Wang G."/>
        </authorList>
    </citation>
    <scope>NUCLEOTIDE SEQUENCE [LARGE SCALE GENOMIC DNA]</scope>
    <source>
        <strain evidence="3">zzj9</strain>
    </source>
</reference>
<keyword evidence="1" id="KW-1133">Transmembrane helix</keyword>
<feature type="transmembrane region" description="Helical" evidence="1">
    <location>
        <begin position="16"/>
        <end position="35"/>
    </location>
</feature>
<dbReference type="Proteomes" id="UP000253383">
    <property type="component" value="Unassembled WGS sequence"/>
</dbReference>
<evidence type="ECO:0000313" key="3">
    <source>
        <dbReference type="Proteomes" id="UP000253383"/>
    </source>
</evidence>
<evidence type="ECO:0000256" key="1">
    <source>
        <dbReference type="SAM" id="Phobius"/>
    </source>
</evidence>
<dbReference type="EMBL" id="QOWE01000031">
    <property type="protein sequence ID" value="RCR66133.1"/>
    <property type="molecule type" value="Genomic_DNA"/>
</dbReference>
<feature type="transmembrane region" description="Helical" evidence="1">
    <location>
        <begin position="163"/>
        <end position="183"/>
    </location>
</feature>
<organism evidence="2 3">
    <name type="scientific">Larkinella punicea</name>
    <dbReference type="NCBI Taxonomy" id="2315727"/>
    <lineage>
        <taxon>Bacteria</taxon>
        <taxon>Pseudomonadati</taxon>
        <taxon>Bacteroidota</taxon>
        <taxon>Cytophagia</taxon>
        <taxon>Cytophagales</taxon>
        <taxon>Spirosomataceae</taxon>
        <taxon>Larkinella</taxon>
    </lineage>
</organism>
<dbReference type="OrthoDB" id="950235at2"/>
<name>A0A368JHV5_9BACT</name>
<keyword evidence="1" id="KW-0812">Transmembrane</keyword>
<keyword evidence="3" id="KW-1185">Reference proteome</keyword>
<proteinExistence type="predicted"/>
<feature type="transmembrane region" description="Helical" evidence="1">
    <location>
        <begin position="195"/>
        <end position="217"/>
    </location>
</feature>
<accession>A0A368JHV5</accession>
<dbReference type="AlphaFoldDB" id="A0A368JHV5"/>
<keyword evidence="1" id="KW-0472">Membrane</keyword>
<protein>
    <submittedName>
        <fullName evidence="2">Uncharacterized protein</fullName>
    </submittedName>
</protein>
<dbReference type="RefSeq" id="WP_114409525.1">
    <property type="nucleotide sequence ID" value="NZ_QOWE01000031.1"/>
</dbReference>
<gene>
    <name evidence="2" type="ORF">DUE52_28645</name>
</gene>
<feature type="transmembrane region" description="Helical" evidence="1">
    <location>
        <begin position="238"/>
        <end position="260"/>
    </location>
</feature>
<feature type="transmembrane region" description="Helical" evidence="1">
    <location>
        <begin position="86"/>
        <end position="109"/>
    </location>
</feature>
<sequence>MTLNSLAFFASRHPKVAAGLIVLSECTNAVLGMLLGSSLLAEQPGWYLSFLLGGLVLVRFQFGRYVALRLPDLVSTERFWFQKRSYTVLFLINFLAYGIAGGISGRTIIHPEPSVSVSSERIITYSEVSKTDTLPQLTPNQLLHSNQNPDPVVREKSQTGTKIAYFLLFLTSLFLAVAASGLACQLACTSHGFAAVLVILLGMGVLAGGFYFLGRVFDKKMKLYKQMTKAERQREGRRYGRTLLGTVLGLLIFALLPSVLR</sequence>